<accession>A0A5B7CZS7</accession>
<gene>
    <name evidence="2" type="ORF">E2C01_007573</name>
</gene>
<organism evidence="2 3">
    <name type="scientific">Portunus trituberculatus</name>
    <name type="common">Swimming crab</name>
    <name type="synonym">Neptunus trituberculatus</name>
    <dbReference type="NCBI Taxonomy" id="210409"/>
    <lineage>
        <taxon>Eukaryota</taxon>
        <taxon>Metazoa</taxon>
        <taxon>Ecdysozoa</taxon>
        <taxon>Arthropoda</taxon>
        <taxon>Crustacea</taxon>
        <taxon>Multicrustacea</taxon>
        <taxon>Malacostraca</taxon>
        <taxon>Eumalacostraca</taxon>
        <taxon>Eucarida</taxon>
        <taxon>Decapoda</taxon>
        <taxon>Pleocyemata</taxon>
        <taxon>Brachyura</taxon>
        <taxon>Eubrachyura</taxon>
        <taxon>Portunoidea</taxon>
        <taxon>Portunidae</taxon>
        <taxon>Portuninae</taxon>
        <taxon>Portunus</taxon>
    </lineage>
</organism>
<evidence type="ECO:0000256" key="1">
    <source>
        <dbReference type="SAM" id="MobiDB-lite"/>
    </source>
</evidence>
<keyword evidence="3" id="KW-1185">Reference proteome</keyword>
<comment type="caution">
    <text evidence="2">The sequence shown here is derived from an EMBL/GenBank/DDBJ whole genome shotgun (WGS) entry which is preliminary data.</text>
</comment>
<evidence type="ECO:0000313" key="2">
    <source>
        <dbReference type="EMBL" id="MPC14798.1"/>
    </source>
</evidence>
<proteinExistence type="predicted"/>
<protein>
    <submittedName>
        <fullName evidence="2">Uncharacterized protein</fullName>
    </submittedName>
</protein>
<evidence type="ECO:0000313" key="3">
    <source>
        <dbReference type="Proteomes" id="UP000324222"/>
    </source>
</evidence>
<reference evidence="2 3" key="1">
    <citation type="submission" date="2019-05" db="EMBL/GenBank/DDBJ databases">
        <title>Another draft genome of Portunus trituberculatus and its Hox gene families provides insights of decapod evolution.</title>
        <authorList>
            <person name="Jeong J.-H."/>
            <person name="Song I."/>
            <person name="Kim S."/>
            <person name="Choi T."/>
            <person name="Kim D."/>
            <person name="Ryu S."/>
            <person name="Kim W."/>
        </authorList>
    </citation>
    <scope>NUCLEOTIDE SEQUENCE [LARGE SCALE GENOMIC DNA]</scope>
    <source>
        <tissue evidence="2">Muscle</tissue>
    </source>
</reference>
<dbReference type="AlphaFoldDB" id="A0A5B7CZS7"/>
<dbReference type="Proteomes" id="UP000324222">
    <property type="component" value="Unassembled WGS sequence"/>
</dbReference>
<feature type="region of interest" description="Disordered" evidence="1">
    <location>
        <begin position="61"/>
        <end position="89"/>
    </location>
</feature>
<sequence>MRVSKWPKRSVQDVKARGSTRGYVSAATPRQMAISVAGGSSAAEECENESIFLRRVSGARRGGYGSEGRRHKLYQAVSPPRPAPLSMTG</sequence>
<name>A0A5B7CZS7_PORTR</name>
<dbReference type="EMBL" id="VSRR010000379">
    <property type="protein sequence ID" value="MPC14798.1"/>
    <property type="molecule type" value="Genomic_DNA"/>
</dbReference>
<feature type="region of interest" description="Disordered" evidence="1">
    <location>
        <begin position="1"/>
        <end position="23"/>
    </location>
</feature>